<dbReference type="Pfam" id="PF00453">
    <property type="entry name" value="Ribosomal_L20"/>
    <property type="match status" value="1"/>
</dbReference>
<comment type="caution">
    <text evidence="9">The sequence shown here is derived from an EMBL/GenBank/DDBJ whole genome shotgun (WGS) entry which is preliminary data.</text>
</comment>
<name>A0A2H0BHH4_9BACT</name>
<accession>A0A2H0BHH4</accession>
<dbReference type="GO" id="GO:1990904">
    <property type="term" value="C:ribonucleoprotein complex"/>
    <property type="evidence" value="ECO:0007669"/>
    <property type="project" value="UniProtKB-KW"/>
</dbReference>
<evidence type="ECO:0000313" key="9">
    <source>
        <dbReference type="EMBL" id="PIP57123.1"/>
    </source>
</evidence>
<dbReference type="PANTHER" id="PTHR10986">
    <property type="entry name" value="39S RIBOSOMAL PROTEIN L20"/>
    <property type="match status" value="1"/>
</dbReference>
<dbReference type="GO" id="GO:0003735">
    <property type="term" value="F:structural constituent of ribosome"/>
    <property type="evidence" value="ECO:0007669"/>
    <property type="project" value="InterPro"/>
</dbReference>
<evidence type="ECO:0000256" key="6">
    <source>
        <dbReference type="ARBA" id="ARBA00035172"/>
    </source>
</evidence>
<keyword evidence="3 7" id="KW-0694">RNA-binding</keyword>
<dbReference type="Proteomes" id="UP000230759">
    <property type="component" value="Unassembled WGS sequence"/>
</dbReference>
<comment type="function">
    <text evidence="7 8">Binds directly to 23S ribosomal RNA and is necessary for the in vitro assembly process of the 50S ribosomal subunit. It is not involved in the protein synthesizing functions of that subunit.</text>
</comment>
<evidence type="ECO:0000256" key="8">
    <source>
        <dbReference type="RuleBase" id="RU000560"/>
    </source>
</evidence>
<dbReference type="FunFam" id="1.10.1900.20:FF:000001">
    <property type="entry name" value="50S ribosomal protein L20"/>
    <property type="match status" value="1"/>
</dbReference>
<gene>
    <name evidence="7" type="primary">rplT</name>
    <name evidence="9" type="ORF">COX04_01205</name>
</gene>
<dbReference type="InterPro" id="IPR049946">
    <property type="entry name" value="RIBOSOMAL_L20_CS"/>
</dbReference>
<evidence type="ECO:0000256" key="5">
    <source>
        <dbReference type="ARBA" id="ARBA00023274"/>
    </source>
</evidence>
<dbReference type="Gene3D" id="1.10.1900.20">
    <property type="entry name" value="Ribosomal protein L20"/>
    <property type="match status" value="1"/>
</dbReference>
<dbReference type="InterPro" id="IPR005813">
    <property type="entry name" value="Ribosomal_bL20"/>
</dbReference>
<dbReference type="AlphaFoldDB" id="A0A2H0BHH4"/>
<dbReference type="GO" id="GO:0019843">
    <property type="term" value="F:rRNA binding"/>
    <property type="evidence" value="ECO:0007669"/>
    <property type="project" value="UniProtKB-UniRule"/>
</dbReference>
<evidence type="ECO:0000256" key="1">
    <source>
        <dbReference type="ARBA" id="ARBA00007698"/>
    </source>
</evidence>
<keyword evidence="5 7" id="KW-0687">Ribonucleoprotein</keyword>
<keyword evidence="2 7" id="KW-0699">rRNA-binding</keyword>
<dbReference type="PRINTS" id="PR00062">
    <property type="entry name" value="RIBOSOMALL20"/>
</dbReference>
<organism evidence="9 10">
    <name type="scientific">Candidatus Woesebacteria bacterium CG22_combo_CG10-13_8_21_14_all_45_10</name>
    <dbReference type="NCBI Taxonomy" id="1975060"/>
    <lineage>
        <taxon>Bacteria</taxon>
        <taxon>Candidatus Woeseibacteriota</taxon>
    </lineage>
</organism>
<sequence length="111" mass="12777">MRVKSIASRKHRGILKAAKGFRQARRRRIQTAKEAVLHAGMYAYVGRKNKKRDLRALWITRLNAAVREHGLSYNKFIAGVKKAKIEIDRKILADIAVRDPATFKEIVLRVK</sequence>
<dbReference type="HAMAP" id="MF_00382">
    <property type="entry name" value="Ribosomal_bL20"/>
    <property type="match status" value="1"/>
</dbReference>
<dbReference type="EMBL" id="PCSV01000031">
    <property type="protein sequence ID" value="PIP57123.1"/>
    <property type="molecule type" value="Genomic_DNA"/>
</dbReference>
<dbReference type="InterPro" id="IPR035566">
    <property type="entry name" value="Ribosomal_protein_bL20_C"/>
</dbReference>
<keyword evidence="4 7" id="KW-0689">Ribosomal protein</keyword>
<evidence type="ECO:0000313" key="10">
    <source>
        <dbReference type="Proteomes" id="UP000230759"/>
    </source>
</evidence>
<comment type="similarity">
    <text evidence="1 7 8">Belongs to the bacterial ribosomal protein bL20 family.</text>
</comment>
<evidence type="ECO:0000256" key="3">
    <source>
        <dbReference type="ARBA" id="ARBA00022884"/>
    </source>
</evidence>
<dbReference type="SUPFAM" id="SSF74731">
    <property type="entry name" value="Ribosomal protein L20"/>
    <property type="match status" value="1"/>
</dbReference>
<evidence type="ECO:0000256" key="2">
    <source>
        <dbReference type="ARBA" id="ARBA00022730"/>
    </source>
</evidence>
<evidence type="ECO:0000256" key="7">
    <source>
        <dbReference type="HAMAP-Rule" id="MF_00382"/>
    </source>
</evidence>
<proteinExistence type="inferred from homology"/>
<dbReference type="NCBIfam" id="TIGR01032">
    <property type="entry name" value="rplT_bact"/>
    <property type="match status" value="1"/>
</dbReference>
<evidence type="ECO:0000256" key="4">
    <source>
        <dbReference type="ARBA" id="ARBA00022980"/>
    </source>
</evidence>
<dbReference type="CDD" id="cd07026">
    <property type="entry name" value="Ribosomal_L20"/>
    <property type="match status" value="1"/>
</dbReference>
<dbReference type="GO" id="GO:0006412">
    <property type="term" value="P:translation"/>
    <property type="evidence" value="ECO:0007669"/>
    <property type="project" value="InterPro"/>
</dbReference>
<reference evidence="9 10" key="1">
    <citation type="submission" date="2017-09" db="EMBL/GenBank/DDBJ databases">
        <title>Depth-based differentiation of microbial function through sediment-hosted aquifers and enrichment of novel symbionts in the deep terrestrial subsurface.</title>
        <authorList>
            <person name="Probst A.J."/>
            <person name="Ladd B."/>
            <person name="Jarett J.K."/>
            <person name="Geller-Mcgrath D.E."/>
            <person name="Sieber C.M."/>
            <person name="Emerson J.B."/>
            <person name="Anantharaman K."/>
            <person name="Thomas B.C."/>
            <person name="Malmstrom R."/>
            <person name="Stieglmeier M."/>
            <person name="Klingl A."/>
            <person name="Woyke T."/>
            <person name="Ryan C.M."/>
            <person name="Banfield J.F."/>
        </authorList>
    </citation>
    <scope>NUCLEOTIDE SEQUENCE [LARGE SCALE GENOMIC DNA]</scope>
    <source>
        <strain evidence="9">CG22_combo_CG10-13_8_21_14_all_45_10</strain>
    </source>
</reference>
<dbReference type="Gene3D" id="6.10.160.10">
    <property type="match status" value="1"/>
</dbReference>
<dbReference type="GO" id="GO:0000027">
    <property type="term" value="P:ribosomal large subunit assembly"/>
    <property type="evidence" value="ECO:0007669"/>
    <property type="project" value="UniProtKB-UniRule"/>
</dbReference>
<protein>
    <recommendedName>
        <fullName evidence="6 7">Large ribosomal subunit protein bL20</fullName>
    </recommendedName>
</protein>
<dbReference type="PROSITE" id="PS00937">
    <property type="entry name" value="RIBOSOMAL_L20"/>
    <property type="match status" value="1"/>
</dbReference>
<dbReference type="GO" id="GO:0005840">
    <property type="term" value="C:ribosome"/>
    <property type="evidence" value="ECO:0007669"/>
    <property type="project" value="UniProtKB-KW"/>
</dbReference>